<comment type="similarity">
    <text evidence="5">Belongs to the Clc family.</text>
</comment>
<comment type="subcellular location">
    <subcellularLocation>
        <location evidence="1">Membrane</location>
        <topology evidence="1">Multi-pass membrane protein</topology>
    </subcellularLocation>
</comment>
<dbReference type="PANTHER" id="PTHR10671">
    <property type="entry name" value="EPITHELIAL MEMBRANE PROTEIN-RELATED"/>
    <property type="match status" value="1"/>
</dbReference>
<dbReference type="Proteomes" id="UP000887540">
    <property type="component" value="Unplaced"/>
</dbReference>
<evidence type="ECO:0000256" key="4">
    <source>
        <dbReference type="ARBA" id="ARBA00023136"/>
    </source>
</evidence>
<reference evidence="8" key="1">
    <citation type="submission" date="2022-11" db="UniProtKB">
        <authorList>
            <consortium name="WormBaseParasite"/>
        </authorList>
    </citation>
    <scope>IDENTIFICATION</scope>
</reference>
<evidence type="ECO:0000313" key="7">
    <source>
        <dbReference type="Proteomes" id="UP000887540"/>
    </source>
</evidence>
<sequence>MLDFSEWNESISSSSAGFGIWNWKMLDLSTRLAKAQFATFLLTAASQFFAFIALITPAWQVADDNDTGQEMQSGLWMYCPGSNQQCWYIFSDDFMNYYEKVKVCRFFLIGDCRIKLLRTPYFFGWHYAVLIIMIITLLLMTATLITIAIAYYRSRWNRIATIVMDVFLFMAFLTICIGLAVFMINAEMLESKYLIGVRNTFEKSYGYSFYLAGLSWTILLFAAMAAIICTTYLFFIRENDFVEPGEFDQASDFVMQSDKARQYQMMHEIPQSQNYPGSLDPRYPGYAPSDISSIPTRTFLSY</sequence>
<dbReference type="InterPro" id="IPR050579">
    <property type="entry name" value="PMP-22/EMP/MP20-like"/>
</dbReference>
<keyword evidence="2 6" id="KW-0812">Transmembrane</keyword>
<dbReference type="InterPro" id="IPR010761">
    <property type="entry name" value="Clc_prot-like"/>
</dbReference>
<feature type="transmembrane region" description="Helical" evidence="6">
    <location>
        <begin position="159"/>
        <end position="184"/>
    </location>
</feature>
<dbReference type="WBParaSite" id="ACRNAN_scaffold3735.g24285.t2">
    <property type="protein sequence ID" value="ACRNAN_scaffold3735.g24285.t2"/>
    <property type="gene ID" value="ACRNAN_scaffold3735.g24285"/>
</dbReference>
<keyword evidence="4 6" id="KW-0472">Membrane</keyword>
<evidence type="ECO:0000256" key="3">
    <source>
        <dbReference type="ARBA" id="ARBA00022989"/>
    </source>
</evidence>
<dbReference type="GO" id="GO:0005886">
    <property type="term" value="C:plasma membrane"/>
    <property type="evidence" value="ECO:0007669"/>
    <property type="project" value="TreeGrafter"/>
</dbReference>
<keyword evidence="7" id="KW-1185">Reference proteome</keyword>
<dbReference type="PANTHER" id="PTHR10671:SF96">
    <property type="entry name" value="CLC-LIKE PROTEIN 5"/>
    <property type="match status" value="1"/>
</dbReference>
<evidence type="ECO:0000256" key="1">
    <source>
        <dbReference type="ARBA" id="ARBA00004141"/>
    </source>
</evidence>
<dbReference type="Gene3D" id="1.20.140.150">
    <property type="match status" value="1"/>
</dbReference>
<proteinExistence type="inferred from homology"/>
<evidence type="ECO:0000313" key="8">
    <source>
        <dbReference type="WBParaSite" id="ACRNAN_scaffold3735.g24285.t2"/>
    </source>
</evidence>
<dbReference type="Pfam" id="PF07062">
    <property type="entry name" value="Clc-like"/>
    <property type="match status" value="1"/>
</dbReference>
<evidence type="ECO:0000256" key="2">
    <source>
        <dbReference type="ARBA" id="ARBA00022692"/>
    </source>
</evidence>
<dbReference type="AlphaFoldDB" id="A0A914DSY9"/>
<name>A0A914DSY9_9BILA</name>
<feature type="transmembrane region" description="Helical" evidence="6">
    <location>
        <begin position="125"/>
        <end position="152"/>
    </location>
</feature>
<evidence type="ECO:0000256" key="6">
    <source>
        <dbReference type="SAM" id="Phobius"/>
    </source>
</evidence>
<dbReference type="FunFam" id="1.20.140.150:FF:000042">
    <property type="entry name" value="Clc-like protein 2"/>
    <property type="match status" value="1"/>
</dbReference>
<keyword evidence="3 6" id="KW-1133">Transmembrane helix</keyword>
<accession>A0A914DSY9</accession>
<protein>
    <submittedName>
        <fullName evidence="8">Uncharacterized protein</fullName>
    </submittedName>
</protein>
<evidence type="ECO:0000256" key="5">
    <source>
        <dbReference type="ARBA" id="ARBA00060861"/>
    </source>
</evidence>
<feature type="transmembrane region" description="Helical" evidence="6">
    <location>
        <begin position="209"/>
        <end position="235"/>
    </location>
</feature>
<feature type="transmembrane region" description="Helical" evidence="6">
    <location>
        <begin position="37"/>
        <end position="59"/>
    </location>
</feature>
<organism evidence="7 8">
    <name type="scientific">Acrobeloides nanus</name>
    <dbReference type="NCBI Taxonomy" id="290746"/>
    <lineage>
        <taxon>Eukaryota</taxon>
        <taxon>Metazoa</taxon>
        <taxon>Ecdysozoa</taxon>
        <taxon>Nematoda</taxon>
        <taxon>Chromadorea</taxon>
        <taxon>Rhabditida</taxon>
        <taxon>Tylenchina</taxon>
        <taxon>Cephalobomorpha</taxon>
        <taxon>Cephaloboidea</taxon>
        <taxon>Cephalobidae</taxon>
        <taxon>Acrobeloides</taxon>
    </lineage>
</organism>